<accession>A0A1H2I3B1</accession>
<protein>
    <submittedName>
        <fullName evidence="2">Uncharacterized protein</fullName>
    </submittedName>
</protein>
<evidence type="ECO:0000313" key="3">
    <source>
        <dbReference type="Proteomes" id="UP000183180"/>
    </source>
</evidence>
<dbReference type="Proteomes" id="UP000183180">
    <property type="component" value="Unassembled WGS sequence"/>
</dbReference>
<evidence type="ECO:0000256" key="1">
    <source>
        <dbReference type="SAM" id="MobiDB-lite"/>
    </source>
</evidence>
<dbReference type="OrthoDB" id="4382066at2"/>
<name>A0A1H2I3B1_9ACTN</name>
<reference evidence="2 3" key="1">
    <citation type="submission" date="2016-10" db="EMBL/GenBank/DDBJ databases">
        <authorList>
            <person name="de Groot N.N."/>
        </authorList>
    </citation>
    <scope>NUCLEOTIDE SEQUENCE [LARGE SCALE GENOMIC DNA]</scope>
    <source>
        <strain evidence="2 3">DSM 44215</strain>
    </source>
</reference>
<evidence type="ECO:0000313" key="2">
    <source>
        <dbReference type="EMBL" id="SDU38630.1"/>
    </source>
</evidence>
<organism evidence="2 3">
    <name type="scientific">Gordonia westfalica</name>
    <dbReference type="NCBI Taxonomy" id="158898"/>
    <lineage>
        <taxon>Bacteria</taxon>
        <taxon>Bacillati</taxon>
        <taxon>Actinomycetota</taxon>
        <taxon>Actinomycetes</taxon>
        <taxon>Mycobacteriales</taxon>
        <taxon>Gordoniaceae</taxon>
        <taxon>Gordonia</taxon>
    </lineage>
</organism>
<dbReference type="STRING" id="158898.SAMN04488548_134839"/>
<gene>
    <name evidence="2" type="ORF">SAMN04488548_134839</name>
</gene>
<dbReference type="EMBL" id="FNLM01000034">
    <property type="protein sequence ID" value="SDU38630.1"/>
    <property type="molecule type" value="Genomic_DNA"/>
</dbReference>
<sequence length="338" mass="34134">MNSQPRQIADELAQGVWPGADPLSLREAARRARALAESVERATDVVVSATGAYASPDTGSAATEGEFGLAVVDGLEQITGDGPRSLPHVAGRLRAMAASLDGYADIVTETEQQMTTIALVADRDRHRAEVFAEVGDDSWRVSAASAGRMALTAAGDDYTQRSEEAGQSAGGTPPAATSGMMPFAPMGAMGGAGALGAGLGAAGLGAAVGAAASRADRGSTGGDLTWLRRRAENLQSTVPAGIAGWFRTAVGVGVGARGRRVVVVGTNDPQPYQRAGLELSDDEALTANGRAPELAIVEHMTSSGITPTAIAAATPMESATLSALQAAGVVAMGPGSRR</sequence>
<proteinExistence type="predicted"/>
<dbReference type="RefSeq" id="WP_074849246.1">
    <property type="nucleotide sequence ID" value="NZ_FNLM01000034.1"/>
</dbReference>
<feature type="region of interest" description="Disordered" evidence="1">
    <location>
        <begin position="157"/>
        <end position="178"/>
    </location>
</feature>
<dbReference type="AlphaFoldDB" id="A0A1H2I3B1"/>